<dbReference type="EMBL" id="BSDO01000005">
    <property type="protein sequence ID" value="GLI23691.1"/>
    <property type="molecule type" value="Genomic_DNA"/>
</dbReference>
<comment type="caution">
    <text evidence="4">The sequence shown here is derived from an EMBL/GenBank/DDBJ whole genome shotgun (WGS) entry which is preliminary data.</text>
</comment>
<dbReference type="InterPro" id="IPR054707">
    <property type="entry name" value="DhpH_subs-bd"/>
</dbReference>
<evidence type="ECO:0000313" key="5">
    <source>
        <dbReference type="EMBL" id="MDR6335086.1"/>
    </source>
</evidence>
<feature type="domain" description="FAD-binding" evidence="2">
    <location>
        <begin position="24"/>
        <end position="175"/>
    </location>
</feature>
<dbReference type="InterPro" id="IPR036188">
    <property type="entry name" value="FAD/NAD-bd_sf"/>
</dbReference>
<dbReference type="InterPro" id="IPR053212">
    <property type="entry name" value="DHP_3-monooxygenase"/>
</dbReference>
<keyword evidence="7" id="KW-1185">Reference proteome</keyword>
<protein>
    <submittedName>
        <fullName evidence="4 5">2-polyprenyl-6-methoxyphenol hydroxylase</fullName>
    </submittedName>
</protein>
<feature type="region of interest" description="Disordered" evidence="1">
    <location>
        <begin position="401"/>
        <end position="425"/>
    </location>
</feature>
<dbReference type="Proteomes" id="UP001144397">
    <property type="component" value="Unassembled WGS sequence"/>
</dbReference>
<evidence type="ECO:0000313" key="6">
    <source>
        <dbReference type="Proteomes" id="UP001144397"/>
    </source>
</evidence>
<dbReference type="NCBIfam" id="NF005566">
    <property type="entry name" value="PRK07236.1"/>
    <property type="match status" value="1"/>
</dbReference>
<dbReference type="SUPFAM" id="SSF51905">
    <property type="entry name" value="FAD/NAD(P)-binding domain"/>
    <property type="match status" value="1"/>
</dbReference>
<dbReference type="PANTHER" id="PTHR47469">
    <property type="entry name" value="MONOOXYGENASE-LIKE"/>
    <property type="match status" value="1"/>
</dbReference>
<proteinExistence type="predicted"/>
<evidence type="ECO:0000313" key="4">
    <source>
        <dbReference type="EMBL" id="GLI23691.1"/>
    </source>
</evidence>
<accession>A0A9W6CP96</accession>
<feature type="compositionally biased region" description="Basic and acidic residues" evidence="1">
    <location>
        <begin position="401"/>
        <end position="411"/>
    </location>
</feature>
<evidence type="ECO:0000313" key="7">
    <source>
        <dbReference type="Proteomes" id="UP001245370"/>
    </source>
</evidence>
<sequence length="425" mass="45549">MPTNIPAAGPAERPAMRPAKPKRAVIIGGSICGLFAALLLRKAGWDVAVFERIGSELAGRGAGIVTHPELFDVIGKTGLDVTEARVGVGVSGRRVFGPDGRITGQLDLPQVLTSWGHLYRLLRSALPDESYHHGRNLVSVEDGAERVRAHFADGTVEEADLLVGTDGLFSTVRAAFLPEAKPSYAGYVAWRGLVDESTLSPETRAALCGHFSFSLPPGEQMLGYPVAGADEQLDEGHRRYNFVWYRPAASDGQLAELLTDVNGTRHPLSIPPHLIRPEVVAGMRADAHRLLAPQFAEVVERTQQPFLQAIQDLESPRLRLSPHVVILGDAAFVARPHVGMGVTKAAADAAALAAALADSTDVEAALAAFEAKRLAFGRAVVQRARHLGAYMQAQILDEEQRARAERHRHPDAVMSETAVATGLAA</sequence>
<dbReference type="EMBL" id="JAVDPY010000006">
    <property type="protein sequence ID" value="MDR6335086.1"/>
    <property type="molecule type" value="Genomic_DNA"/>
</dbReference>
<feature type="domain" description="FAD-binding" evidence="2">
    <location>
        <begin position="324"/>
        <end position="384"/>
    </location>
</feature>
<dbReference type="SUPFAM" id="SSF54373">
    <property type="entry name" value="FAD-linked reductases, C-terminal domain"/>
    <property type="match status" value="1"/>
</dbReference>
<dbReference type="Pfam" id="PF22607">
    <property type="entry name" value="FAD_binding-like"/>
    <property type="match status" value="1"/>
</dbReference>
<reference evidence="4" key="1">
    <citation type="submission" date="2022-12" db="EMBL/GenBank/DDBJ databases">
        <title>Reference genome sequencing for broad-spectrum identification of bacterial and archaeal isolates by mass spectrometry.</title>
        <authorList>
            <person name="Sekiguchi Y."/>
            <person name="Tourlousse D.M."/>
        </authorList>
    </citation>
    <scope>NUCLEOTIDE SEQUENCE</scope>
    <source>
        <strain evidence="4">301</strain>
    </source>
</reference>
<reference evidence="5 7" key="2">
    <citation type="submission" date="2023-07" db="EMBL/GenBank/DDBJ databases">
        <title>Genomic Encyclopedia of Type Strains, Phase IV (KMG-IV): sequencing the most valuable type-strain genomes for metagenomic binning, comparative biology and taxonomic classification.</title>
        <authorList>
            <person name="Goeker M."/>
        </authorList>
    </citation>
    <scope>NUCLEOTIDE SEQUENCE [LARGE SCALE GENOMIC DNA]</scope>
    <source>
        <strain evidence="5 7">DSM 338</strain>
    </source>
</reference>
<feature type="domain" description="2,6-dihydroxypyridine 3-monooxygenase substrate binding" evidence="3">
    <location>
        <begin position="184"/>
        <end position="312"/>
    </location>
</feature>
<evidence type="ECO:0000259" key="2">
    <source>
        <dbReference type="Pfam" id="PF01494"/>
    </source>
</evidence>
<organism evidence="4 6">
    <name type="scientific">Xanthobacter flavus</name>
    <dbReference type="NCBI Taxonomy" id="281"/>
    <lineage>
        <taxon>Bacteria</taxon>
        <taxon>Pseudomonadati</taxon>
        <taxon>Pseudomonadota</taxon>
        <taxon>Alphaproteobacteria</taxon>
        <taxon>Hyphomicrobiales</taxon>
        <taxon>Xanthobacteraceae</taxon>
        <taxon>Xanthobacter</taxon>
    </lineage>
</organism>
<name>A0A9W6CP96_XANFL</name>
<dbReference type="AlphaFoldDB" id="A0A9W6CP96"/>
<dbReference type="Gene3D" id="3.50.50.60">
    <property type="entry name" value="FAD/NAD(P)-binding domain"/>
    <property type="match status" value="2"/>
</dbReference>
<evidence type="ECO:0000256" key="1">
    <source>
        <dbReference type="SAM" id="MobiDB-lite"/>
    </source>
</evidence>
<dbReference type="InterPro" id="IPR002938">
    <property type="entry name" value="FAD-bd"/>
</dbReference>
<gene>
    <name evidence="5" type="ORF">GGQ86_003576</name>
    <name evidence="4" type="ORF">XFLAVUS301_33650</name>
</gene>
<dbReference type="PANTHER" id="PTHR47469:SF2">
    <property type="entry name" value="OS06G0597600 PROTEIN"/>
    <property type="match status" value="1"/>
</dbReference>
<evidence type="ECO:0000259" key="3">
    <source>
        <dbReference type="Pfam" id="PF22607"/>
    </source>
</evidence>
<dbReference type="Proteomes" id="UP001245370">
    <property type="component" value="Unassembled WGS sequence"/>
</dbReference>
<dbReference type="GO" id="GO:0071949">
    <property type="term" value="F:FAD binding"/>
    <property type="evidence" value="ECO:0007669"/>
    <property type="project" value="InterPro"/>
</dbReference>
<dbReference type="Pfam" id="PF01494">
    <property type="entry name" value="FAD_binding_3"/>
    <property type="match status" value="2"/>
</dbReference>
<dbReference type="PRINTS" id="PR00420">
    <property type="entry name" value="RNGMNOXGNASE"/>
</dbReference>